<dbReference type="Proteomes" id="UP000383932">
    <property type="component" value="Unassembled WGS sequence"/>
</dbReference>
<gene>
    <name evidence="7" type="ORF">CTheo_4831</name>
</gene>
<dbReference type="EMBL" id="SSOP01000092">
    <property type="protein sequence ID" value="KAB5591717.1"/>
    <property type="molecule type" value="Genomic_DNA"/>
</dbReference>
<organism evidence="7 8">
    <name type="scientific">Ceratobasidium theobromae</name>
    <dbReference type="NCBI Taxonomy" id="1582974"/>
    <lineage>
        <taxon>Eukaryota</taxon>
        <taxon>Fungi</taxon>
        <taxon>Dikarya</taxon>
        <taxon>Basidiomycota</taxon>
        <taxon>Agaricomycotina</taxon>
        <taxon>Agaricomycetes</taxon>
        <taxon>Cantharellales</taxon>
        <taxon>Ceratobasidiaceae</taxon>
        <taxon>Ceratobasidium</taxon>
    </lineage>
</organism>
<dbReference type="GO" id="GO:0016020">
    <property type="term" value="C:membrane"/>
    <property type="evidence" value="ECO:0007669"/>
    <property type="project" value="UniProtKB-SubCell"/>
</dbReference>
<evidence type="ECO:0000313" key="7">
    <source>
        <dbReference type="EMBL" id="KAB5591717.1"/>
    </source>
</evidence>
<feature type="transmembrane region" description="Helical" evidence="6">
    <location>
        <begin position="397"/>
        <end position="418"/>
    </location>
</feature>
<evidence type="ECO:0000256" key="2">
    <source>
        <dbReference type="ARBA" id="ARBA00010323"/>
    </source>
</evidence>
<feature type="transmembrane region" description="Helical" evidence="6">
    <location>
        <begin position="178"/>
        <end position="197"/>
    </location>
</feature>
<feature type="transmembrane region" description="Helical" evidence="6">
    <location>
        <begin position="522"/>
        <end position="544"/>
    </location>
</feature>
<evidence type="ECO:0000256" key="1">
    <source>
        <dbReference type="ARBA" id="ARBA00004141"/>
    </source>
</evidence>
<feature type="transmembrane region" description="Helical" evidence="6">
    <location>
        <begin position="301"/>
        <end position="322"/>
    </location>
</feature>
<keyword evidence="5 6" id="KW-0472">Membrane</keyword>
<comment type="similarity">
    <text evidence="2">Belongs to the membrane-bound acyltransferase family.</text>
</comment>
<dbReference type="InterPro" id="IPR004299">
    <property type="entry name" value="MBOAT_fam"/>
</dbReference>
<dbReference type="GO" id="GO:0005783">
    <property type="term" value="C:endoplasmic reticulum"/>
    <property type="evidence" value="ECO:0007669"/>
    <property type="project" value="TreeGrafter"/>
</dbReference>
<accession>A0A5N5QK99</accession>
<feature type="transmembrane region" description="Helical" evidence="6">
    <location>
        <begin position="483"/>
        <end position="502"/>
    </location>
</feature>
<proteinExistence type="inferred from homology"/>
<feature type="transmembrane region" description="Helical" evidence="6">
    <location>
        <begin position="448"/>
        <end position="471"/>
    </location>
</feature>
<dbReference type="AlphaFoldDB" id="A0A5N5QK99"/>
<reference evidence="7 8" key="1">
    <citation type="journal article" date="2019" name="Fungal Biol. Biotechnol.">
        <title>Draft genome sequence of fastidious pathogen Ceratobasidium theobromae, which causes vascular-streak dieback in Theobroma cacao.</title>
        <authorList>
            <person name="Ali S.S."/>
            <person name="Asman A."/>
            <person name="Shao J."/>
            <person name="Firmansyah A.P."/>
            <person name="Susilo A.W."/>
            <person name="Rosmana A."/>
            <person name="McMahon P."/>
            <person name="Junaid M."/>
            <person name="Guest D."/>
            <person name="Kheng T.Y."/>
            <person name="Meinhardt L.W."/>
            <person name="Bailey B.A."/>
        </authorList>
    </citation>
    <scope>NUCLEOTIDE SEQUENCE [LARGE SCALE GENOMIC DNA]</scope>
    <source>
        <strain evidence="7 8">CT2</strain>
    </source>
</reference>
<evidence type="ECO:0000256" key="4">
    <source>
        <dbReference type="ARBA" id="ARBA00022989"/>
    </source>
</evidence>
<comment type="subcellular location">
    <subcellularLocation>
        <location evidence="1">Membrane</location>
        <topology evidence="1">Multi-pass membrane protein</topology>
    </subcellularLocation>
</comment>
<keyword evidence="4 6" id="KW-1133">Transmembrane helix</keyword>
<dbReference type="PANTHER" id="PTHR13285:SF18">
    <property type="entry name" value="PROTEIN-CYSTEINE N-PALMITOYLTRANSFERASE RASP"/>
    <property type="match status" value="1"/>
</dbReference>
<dbReference type="PANTHER" id="PTHR13285">
    <property type="entry name" value="ACYLTRANSFERASE"/>
    <property type="match status" value="1"/>
</dbReference>
<evidence type="ECO:0000313" key="8">
    <source>
        <dbReference type="Proteomes" id="UP000383932"/>
    </source>
</evidence>
<evidence type="ECO:0000256" key="5">
    <source>
        <dbReference type="ARBA" id="ARBA00023136"/>
    </source>
</evidence>
<feature type="transmembrane region" description="Helical" evidence="6">
    <location>
        <begin position="273"/>
        <end position="295"/>
    </location>
</feature>
<dbReference type="Pfam" id="PF03062">
    <property type="entry name" value="MBOAT"/>
    <property type="match status" value="1"/>
</dbReference>
<dbReference type="OrthoDB" id="420606at2759"/>
<keyword evidence="8" id="KW-1185">Reference proteome</keyword>
<dbReference type="GO" id="GO:0006506">
    <property type="term" value="P:GPI anchor biosynthetic process"/>
    <property type="evidence" value="ECO:0007669"/>
    <property type="project" value="TreeGrafter"/>
</dbReference>
<protein>
    <submittedName>
        <fullName evidence="7">Glycerol uptake protein 1</fullName>
    </submittedName>
</protein>
<name>A0A5N5QK99_9AGAM</name>
<dbReference type="InterPro" id="IPR051085">
    <property type="entry name" value="MB_O-acyltransferase"/>
</dbReference>
<comment type="caution">
    <text evidence="7">The sequence shown here is derived from an EMBL/GenBank/DDBJ whole genome shotgun (WGS) entry which is preliminary data.</text>
</comment>
<sequence>MPPQLMHEEFGIMAVVEIRIKTGIGDALFADPLSWNANLRFTGVAQRWFFSDSPTYARTRRFGTDVNSSPVTGPVVRDCGSLTHQRSPSQHAASPQMLSTFVSLYGHAPGCSQQEPVLRMPTDMQSNRPLSPLMVHENPEKKWKSLGVVALTVQTPTSSNFTPPDSSPPLPRWHTPEFVFYGVVFLLVVPYMVKVPFDISNAPRLQPGWILGRRVDNSDAQYRSFRSNIPSLLALSTVHLISGQLYTRINHFFSTGNQAGASVRPKMISRVPFLLGFSLLMLAGLHGTSALKIFAILGANYGIGMLKVPALTWIFNAIVLFASNWYEGFRFGAVHGALASLDSIPGFYPRWHISFNITMLRLLSFNMDYYWATKGTLVSEPSSNMSHKQRVSTSHTLEVYSFANFLAYTVYPPLYIAGPIMSFNDFMWQIRRPQQLNASARVPFPTAYALRFLACLFTLELVLHMMYVVAIKDTRAWHGLSPLQLSMVGFWNLVVVWMKLLIPWRFFRLWALADGIDPPENMIYLYSVGRFLLCATQYFGSILLRRVVARFVLQASRMGLVDQLVRGARGPSEESYYSFQGGR</sequence>
<keyword evidence="3 6" id="KW-0812">Transmembrane</keyword>
<evidence type="ECO:0000256" key="6">
    <source>
        <dbReference type="SAM" id="Phobius"/>
    </source>
</evidence>
<dbReference type="GO" id="GO:0008374">
    <property type="term" value="F:O-acyltransferase activity"/>
    <property type="evidence" value="ECO:0007669"/>
    <property type="project" value="TreeGrafter"/>
</dbReference>
<evidence type="ECO:0000256" key="3">
    <source>
        <dbReference type="ARBA" id="ARBA00022692"/>
    </source>
</evidence>